<dbReference type="InterPro" id="IPR037278">
    <property type="entry name" value="ARFGAP/RecO"/>
</dbReference>
<proteinExistence type="predicted"/>
<evidence type="ECO:0000256" key="4">
    <source>
        <dbReference type="ARBA" id="ARBA00022833"/>
    </source>
</evidence>
<sequence>MDDIASLQVDRRGYVVDEERDKVFKRLLSKPENAVCIDCNARNPTWISLTFAIHLCLNCSGRHRQFGSHISFVRSIDMDKFTREQLARISSGGNGRAKSYFKKYGLTRQPVDYACAVAQKYPALLDAELQNPQAVQQHGKSDAADLLDFGDAEKAQKQNEYVHSANSYSFGDGKQQGFSMTAGQMSLGQGSSSVGRSITLNSRTQSSPRSGFSGKVDVDFDAFEKSIRSEASSKKSSISNRSSIKDYESLTHTPAMSLTSMNESQCFSPLCMSTSQSPRPVAPPDMSQFAGKSGISSDEVFGRGVYSQAPPLNVSLNPNKTSISSDEYFGRQNRSRPRNSSATFEERAVQNIKEGISTAIKEGNKLMGMAKQWLNQQF</sequence>
<dbReference type="PANTHER" id="PTHR45686">
    <property type="entry name" value="ADP-RIBOSYLATION FACTOR GTPASE ACTIVATING PROTEIN 3, ISOFORM H-RELATED"/>
    <property type="match status" value="1"/>
</dbReference>
<dbReference type="Gene3D" id="1.10.220.150">
    <property type="entry name" value="Arf GTPase activating protein"/>
    <property type="match status" value="1"/>
</dbReference>
<dbReference type="CDD" id="cd08831">
    <property type="entry name" value="ArfGap_ArfGap2_3_like"/>
    <property type="match status" value="1"/>
</dbReference>
<keyword evidence="3 5" id="KW-0863">Zinc-finger</keyword>
<feature type="domain" description="Arf-GAP" evidence="7">
    <location>
        <begin position="21"/>
        <end position="102"/>
    </location>
</feature>
<dbReference type="PRINTS" id="PR00405">
    <property type="entry name" value="REVINTRACTNG"/>
</dbReference>
<dbReference type="PANTHER" id="PTHR45686:SF4">
    <property type="entry name" value="ADP-RIBOSYLATION FACTOR GTPASE ACTIVATING PROTEIN 3, ISOFORM H"/>
    <property type="match status" value="1"/>
</dbReference>
<feature type="compositionally biased region" description="Polar residues" evidence="6">
    <location>
        <begin position="182"/>
        <end position="210"/>
    </location>
</feature>
<dbReference type="AlphaFoldDB" id="A0AAD9GDR5"/>
<feature type="region of interest" description="Disordered" evidence="6">
    <location>
        <begin position="323"/>
        <end position="345"/>
    </location>
</feature>
<evidence type="ECO:0000256" key="5">
    <source>
        <dbReference type="PROSITE-ProRule" id="PRU00288"/>
    </source>
</evidence>
<dbReference type="GO" id="GO:0048205">
    <property type="term" value="P:COPI coating of Golgi vesicle"/>
    <property type="evidence" value="ECO:0007669"/>
    <property type="project" value="TreeGrafter"/>
</dbReference>
<evidence type="ECO:0000256" key="1">
    <source>
        <dbReference type="ARBA" id="ARBA00022468"/>
    </source>
</evidence>
<feature type="region of interest" description="Disordered" evidence="6">
    <location>
        <begin position="182"/>
        <end position="213"/>
    </location>
</feature>
<reference evidence="8" key="1">
    <citation type="journal article" date="2014" name="Nucleic Acids Res.">
        <title>The evolutionary dynamics of variant antigen genes in Babesia reveal a history of genomic innovation underlying host-parasite interaction.</title>
        <authorList>
            <person name="Jackson A.P."/>
            <person name="Otto T.D."/>
            <person name="Darby A."/>
            <person name="Ramaprasad A."/>
            <person name="Xia D."/>
            <person name="Echaide I.E."/>
            <person name="Farber M."/>
            <person name="Gahlot S."/>
            <person name="Gamble J."/>
            <person name="Gupta D."/>
            <person name="Gupta Y."/>
            <person name="Jackson L."/>
            <person name="Malandrin L."/>
            <person name="Malas T.B."/>
            <person name="Moussa E."/>
            <person name="Nair M."/>
            <person name="Reid A.J."/>
            <person name="Sanders M."/>
            <person name="Sharma J."/>
            <person name="Tracey A."/>
            <person name="Quail M.A."/>
            <person name="Weir W."/>
            <person name="Wastling J.M."/>
            <person name="Hall N."/>
            <person name="Willadsen P."/>
            <person name="Lingelbach K."/>
            <person name="Shiels B."/>
            <person name="Tait A."/>
            <person name="Berriman M."/>
            <person name="Allred D.R."/>
            <person name="Pain A."/>
        </authorList>
    </citation>
    <scope>NUCLEOTIDE SEQUENCE</scope>
    <source>
        <strain evidence="8">1802A</strain>
    </source>
</reference>
<dbReference type="InterPro" id="IPR038508">
    <property type="entry name" value="ArfGAP_dom_sf"/>
</dbReference>
<organism evidence="8 9">
    <name type="scientific">Babesia divergens</name>
    <dbReference type="NCBI Taxonomy" id="32595"/>
    <lineage>
        <taxon>Eukaryota</taxon>
        <taxon>Sar</taxon>
        <taxon>Alveolata</taxon>
        <taxon>Apicomplexa</taxon>
        <taxon>Aconoidasida</taxon>
        <taxon>Piroplasmida</taxon>
        <taxon>Babesiidae</taxon>
        <taxon>Babesia</taxon>
    </lineage>
</organism>
<keyword evidence="4" id="KW-0862">Zinc</keyword>
<dbReference type="GO" id="GO:0005096">
    <property type="term" value="F:GTPase activator activity"/>
    <property type="evidence" value="ECO:0007669"/>
    <property type="project" value="UniProtKB-KW"/>
</dbReference>
<dbReference type="GO" id="GO:0008270">
    <property type="term" value="F:zinc ion binding"/>
    <property type="evidence" value="ECO:0007669"/>
    <property type="project" value="UniProtKB-KW"/>
</dbReference>
<dbReference type="GO" id="GO:0000139">
    <property type="term" value="C:Golgi membrane"/>
    <property type="evidence" value="ECO:0007669"/>
    <property type="project" value="GOC"/>
</dbReference>
<evidence type="ECO:0000256" key="6">
    <source>
        <dbReference type="SAM" id="MobiDB-lite"/>
    </source>
</evidence>
<dbReference type="SMART" id="SM00105">
    <property type="entry name" value="ArfGap"/>
    <property type="match status" value="1"/>
</dbReference>
<keyword evidence="2" id="KW-0479">Metal-binding</keyword>
<comment type="caution">
    <text evidence="8">The sequence shown here is derived from an EMBL/GenBank/DDBJ whole genome shotgun (WGS) entry which is preliminary data.</text>
</comment>
<reference evidence="8" key="2">
    <citation type="submission" date="2021-05" db="EMBL/GenBank/DDBJ databases">
        <authorList>
            <person name="Pain A."/>
        </authorList>
    </citation>
    <scope>NUCLEOTIDE SEQUENCE</scope>
    <source>
        <strain evidence="8">1802A</strain>
    </source>
</reference>
<accession>A0AAD9GDR5</accession>
<evidence type="ECO:0000256" key="2">
    <source>
        <dbReference type="ARBA" id="ARBA00022723"/>
    </source>
</evidence>
<dbReference type="EMBL" id="JAHBMH010000044">
    <property type="protein sequence ID" value="KAK1936420.1"/>
    <property type="molecule type" value="Genomic_DNA"/>
</dbReference>
<keyword evidence="9" id="KW-1185">Reference proteome</keyword>
<evidence type="ECO:0000313" key="8">
    <source>
        <dbReference type="EMBL" id="KAK1936420.1"/>
    </source>
</evidence>
<evidence type="ECO:0000313" key="9">
    <source>
        <dbReference type="Proteomes" id="UP001195914"/>
    </source>
</evidence>
<dbReference type="InterPro" id="IPR001164">
    <property type="entry name" value="ArfGAP_dom"/>
</dbReference>
<evidence type="ECO:0000256" key="3">
    <source>
        <dbReference type="ARBA" id="ARBA00022771"/>
    </source>
</evidence>
<gene>
    <name evidence="8" type="ORF">X943_003348</name>
</gene>
<protein>
    <submittedName>
        <fullName evidence="8">GTP-ase activating protein for Arf</fullName>
    </submittedName>
</protein>
<keyword evidence="1" id="KW-0343">GTPase activation</keyword>
<evidence type="ECO:0000259" key="7">
    <source>
        <dbReference type="PROSITE" id="PS50115"/>
    </source>
</evidence>
<name>A0AAD9GDR5_BABDI</name>
<dbReference type="Pfam" id="PF01412">
    <property type="entry name" value="ArfGap"/>
    <property type="match status" value="1"/>
</dbReference>
<dbReference type="Proteomes" id="UP001195914">
    <property type="component" value="Unassembled WGS sequence"/>
</dbReference>
<dbReference type="SUPFAM" id="SSF57863">
    <property type="entry name" value="ArfGap/RecO-like zinc finger"/>
    <property type="match status" value="1"/>
</dbReference>
<dbReference type="PROSITE" id="PS50115">
    <property type="entry name" value="ARFGAP"/>
    <property type="match status" value="1"/>
</dbReference>